<name>A0A0E9PPJ6_ANGAN</name>
<dbReference type="AlphaFoldDB" id="A0A0E9PPJ6"/>
<sequence length="20" mass="2455">MWRGHTNKYQTRGVSFLEPF</sequence>
<protein>
    <submittedName>
        <fullName evidence="2">Uncharacterized protein</fullName>
    </submittedName>
</protein>
<organism evidence="2">
    <name type="scientific">Anguilla anguilla</name>
    <name type="common">European freshwater eel</name>
    <name type="synonym">Muraena anguilla</name>
    <dbReference type="NCBI Taxonomy" id="7936"/>
    <lineage>
        <taxon>Eukaryota</taxon>
        <taxon>Metazoa</taxon>
        <taxon>Chordata</taxon>
        <taxon>Craniata</taxon>
        <taxon>Vertebrata</taxon>
        <taxon>Euteleostomi</taxon>
        <taxon>Actinopterygii</taxon>
        <taxon>Neopterygii</taxon>
        <taxon>Teleostei</taxon>
        <taxon>Anguilliformes</taxon>
        <taxon>Anguillidae</taxon>
        <taxon>Anguilla</taxon>
    </lineage>
</organism>
<feature type="region of interest" description="Disordered" evidence="1">
    <location>
        <begin position="1"/>
        <end position="20"/>
    </location>
</feature>
<accession>A0A0E9PPJ6</accession>
<evidence type="ECO:0000256" key="1">
    <source>
        <dbReference type="SAM" id="MobiDB-lite"/>
    </source>
</evidence>
<reference evidence="2" key="1">
    <citation type="submission" date="2014-11" db="EMBL/GenBank/DDBJ databases">
        <authorList>
            <person name="Amaro Gonzalez C."/>
        </authorList>
    </citation>
    <scope>NUCLEOTIDE SEQUENCE</scope>
</reference>
<proteinExistence type="predicted"/>
<evidence type="ECO:0000313" key="2">
    <source>
        <dbReference type="EMBL" id="JAH05743.1"/>
    </source>
</evidence>
<dbReference type="EMBL" id="GBXM01102834">
    <property type="protein sequence ID" value="JAH05743.1"/>
    <property type="molecule type" value="Transcribed_RNA"/>
</dbReference>
<reference evidence="2" key="2">
    <citation type="journal article" date="2015" name="Fish Shellfish Immunol.">
        <title>Early steps in the European eel (Anguilla anguilla)-Vibrio vulnificus interaction in the gills: Role of the RtxA13 toxin.</title>
        <authorList>
            <person name="Callol A."/>
            <person name="Pajuelo D."/>
            <person name="Ebbesson L."/>
            <person name="Teles M."/>
            <person name="MacKenzie S."/>
            <person name="Amaro C."/>
        </authorList>
    </citation>
    <scope>NUCLEOTIDE SEQUENCE</scope>
</reference>